<feature type="transmembrane region" description="Helical" evidence="1">
    <location>
        <begin position="203"/>
        <end position="226"/>
    </location>
</feature>
<feature type="signal peptide" evidence="2">
    <location>
        <begin position="1"/>
        <end position="36"/>
    </location>
</feature>
<accession>A0AAV2R7K1</accession>
<keyword evidence="1" id="KW-1133">Transmembrane helix</keyword>
<keyword evidence="1" id="KW-0812">Transmembrane</keyword>
<comment type="caution">
    <text evidence="3">The sequence shown here is derived from an EMBL/GenBank/DDBJ whole genome shotgun (WGS) entry which is preliminary data.</text>
</comment>
<name>A0AAV2R7K1_MEGNR</name>
<sequence>MRQFDIISRGLSSTPWRQFPLLGFVIIILHLNLVKAQKCSVFNTGKLHVTMNPLILYAKGIGKPECFIHFGEGPNRNWKQKKPLTLQSKFQDTWTKNVIFATYYQHRQEKLACNVTVNNDSDFRLGLVPDEELYLTFGNSSGAVTWSLCGSDESIYDVRYETGSSHPLETGSTVQLDSGMLTPPHVAAVIPTAWPAALLPKDYVTWILVSSIAVLVVIICILSVILHKKRKQ</sequence>
<dbReference type="AlphaFoldDB" id="A0AAV2R7K1"/>
<dbReference type="EMBL" id="CAXKWB010017774">
    <property type="protein sequence ID" value="CAL4119807.1"/>
    <property type="molecule type" value="Genomic_DNA"/>
</dbReference>
<keyword evidence="2" id="KW-0732">Signal</keyword>
<evidence type="ECO:0000313" key="4">
    <source>
        <dbReference type="Proteomes" id="UP001497623"/>
    </source>
</evidence>
<keyword evidence="1" id="KW-0472">Membrane</keyword>
<keyword evidence="4" id="KW-1185">Reference proteome</keyword>
<evidence type="ECO:0000256" key="1">
    <source>
        <dbReference type="SAM" id="Phobius"/>
    </source>
</evidence>
<feature type="chain" id="PRO_5043965725" evidence="2">
    <location>
        <begin position="37"/>
        <end position="232"/>
    </location>
</feature>
<protein>
    <submittedName>
        <fullName evidence="3">Uncharacterized protein</fullName>
    </submittedName>
</protein>
<gene>
    <name evidence="3" type="ORF">MNOR_LOCUS21774</name>
</gene>
<evidence type="ECO:0000313" key="3">
    <source>
        <dbReference type="EMBL" id="CAL4119807.1"/>
    </source>
</evidence>
<proteinExistence type="predicted"/>
<organism evidence="3 4">
    <name type="scientific">Meganyctiphanes norvegica</name>
    <name type="common">Northern krill</name>
    <name type="synonym">Thysanopoda norvegica</name>
    <dbReference type="NCBI Taxonomy" id="48144"/>
    <lineage>
        <taxon>Eukaryota</taxon>
        <taxon>Metazoa</taxon>
        <taxon>Ecdysozoa</taxon>
        <taxon>Arthropoda</taxon>
        <taxon>Crustacea</taxon>
        <taxon>Multicrustacea</taxon>
        <taxon>Malacostraca</taxon>
        <taxon>Eumalacostraca</taxon>
        <taxon>Eucarida</taxon>
        <taxon>Euphausiacea</taxon>
        <taxon>Euphausiidae</taxon>
        <taxon>Meganyctiphanes</taxon>
    </lineage>
</organism>
<reference evidence="3 4" key="1">
    <citation type="submission" date="2024-05" db="EMBL/GenBank/DDBJ databases">
        <authorList>
            <person name="Wallberg A."/>
        </authorList>
    </citation>
    <scope>NUCLEOTIDE SEQUENCE [LARGE SCALE GENOMIC DNA]</scope>
</reference>
<dbReference type="Proteomes" id="UP001497623">
    <property type="component" value="Unassembled WGS sequence"/>
</dbReference>
<evidence type="ECO:0000256" key="2">
    <source>
        <dbReference type="SAM" id="SignalP"/>
    </source>
</evidence>